<dbReference type="AlphaFoldDB" id="A0A8H7ERF5"/>
<accession>A0A8H7ERF5</accession>
<keyword evidence="1" id="KW-1133">Transmembrane helix</keyword>
<comment type="caution">
    <text evidence="2">The sequence shown here is derived from an EMBL/GenBank/DDBJ whole genome shotgun (WGS) entry which is preliminary data.</text>
</comment>
<gene>
    <name evidence="2" type="ORF">EC973_005705</name>
</gene>
<protein>
    <submittedName>
        <fullName evidence="2">Uncharacterized protein</fullName>
    </submittedName>
</protein>
<feature type="transmembrane region" description="Helical" evidence="1">
    <location>
        <begin position="12"/>
        <end position="30"/>
    </location>
</feature>
<organism evidence="2 3">
    <name type="scientific">Apophysomyces ossiformis</name>
    <dbReference type="NCBI Taxonomy" id="679940"/>
    <lineage>
        <taxon>Eukaryota</taxon>
        <taxon>Fungi</taxon>
        <taxon>Fungi incertae sedis</taxon>
        <taxon>Mucoromycota</taxon>
        <taxon>Mucoromycotina</taxon>
        <taxon>Mucoromycetes</taxon>
        <taxon>Mucorales</taxon>
        <taxon>Mucorineae</taxon>
        <taxon>Mucoraceae</taxon>
        <taxon>Apophysomyces</taxon>
    </lineage>
</organism>
<evidence type="ECO:0000256" key="1">
    <source>
        <dbReference type="SAM" id="Phobius"/>
    </source>
</evidence>
<keyword evidence="1" id="KW-0812">Transmembrane</keyword>
<keyword evidence="3" id="KW-1185">Reference proteome</keyword>
<name>A0A8H7ERF5_9FUNG</name>
<feature type="transmembrane region" description="Helical" evidence="1">
    <location>
        <begin position="36"/>
        <end position="53"/>
    </location>
</feature>
<dbReference type="OrthoDB" id="3358048at2759"/>
<dbReference type="EMBL" id="JABAYA010000033">
    <property type="protein sequence ID" value="KAF7728668.1"/>
    <property type="molecule type" value="Genomic_DNA"/>
</dbReference>
<evidence type="ECO:0000313" key="2">
    <source>
        <dbReference type="EMBL" id="KAF7728668.1"/>
    </source>
</evidence>
<keyword evidence="1" id="KW-0472">Membrane</keyword>
<dbReference type="Proteomes" id="UP000605846">
    <property type="component" value="Unassembled WGS sequence"/>
</dbReference>
<sequence length="76" mass="8476">MHRGLGPLDMTGVGLTLVAGSVSPLMALVNTTWVELVYWFLPLAVLGLILLAIHMMRQVENNFDDLEKSRYKYKGA</sequence>
<reference evidence="2" key="1">
    <citation type="submission" date="2020-01" db="EMBL/GenBank/DDBJ databases">
        <title>Genome Sequencing of Three Apophysomyces-Like Fungal Strains Confirms a Novel Fungal Genus in the Mucoromycota with divergent Burkholderia-like Endosymbiotic Bacteria.</title>
        <authorList>
            <person name="Stajich J.E."/>
            <person name="Macias A.M."/>
            <person name="Carter-House D."/>
            <person name="Lovett B."/>
            <person name="Kasson L.R."/>
            <person name="Berry K."/>
            <person name="Grigoriev I."/>
            <person name="Chang Y."/>
            <person name="Spatafora J."/>
            <person name="Kasson M.T."/>
        </authorList>
    </citation>
    <scope>NUCLEOTIDE SEQUENCE</scope>
    <source>
        <strain evidence="2">NRRL A-21654</strain>
    </source>
</reference>
<proteinExistence type="predicted"/>
<evidence type="ECO:0000313" key="3">
    <source>
        <dbReference type="Proteomes" id="UP000605846"/>
    </source>
</evidence>